<feature type="transmembrane region" description="Helical" evidence="1">
    <location>
        <begin position="20"/>
        <end position="40"/>
    </location>
</feature>
<keyword evidence="1" id="KW-0812">Transmembrane</keyword>
<evidence type="ECO:0000256" key="1">
    <source>
        <dbReference type="SAM" id="Phobius"/>
    </source>
</evidence>
<proteinExistence type="predicted"/>
<keyword evidence="1" id="KW-0472">Membrane</keyword>
<dbReference type="eggNOG" id="COG4966">
    <property type="taxonomic scope" value="Bacteria"/>
</dbReference>
<dbReference type="EMBL" id="CP000453">
    <property type="protein sequence ID" value="ABI56213.1"/>
    <property type="molecule type" value="Genomic_DNA"/>
</dbReference>
<sequence>MTNALNQRQRLQRGVTLVELMVSLLIGSIILLGVVSLFAASRQTQETQQHINRVAEDARFFTEFIARDIRMAGYAPDDCKADTGLEEKDTIEWDANDSELTLRYCDDDGGWDVVKAIYKFAGDRVRFSDDGGTLNPLVDGLRLEGIAFGVRQGSNLTYQSAPGDATDVRTIRLTFTLWGEETPGVDEDDRAIPWIEFTTAVRNHTFHPLGND</sequence>
<reference evidence="3" key="1">
    <citation type="submission" date="2006-08" db="EMBL/GenBank/DDBJ databases">
        <title>Complete sequence of Alkalilimnicola ehrilichei MLHE-1.</title>
        <authorList>
            <person name="Copeland A."/>
            <person name="Lucas S."/>
            <person name="Lapidus A."/>
            <person name="Barry K."/>
            <person name="Detter J.C."/>
            <person name="Glavina del Rio T."/>
            <person name="Hammon N."/>
            <person name="Israni S."/>
            <person name="Dalin E."/>
            <person name="Tice H."/>
            <person name="Pitluck S."/>
            <person name="Sims D."/>
            <person name="Brettin T."/>
            <person name="Bruce D."/>
            <person name="Han C."/>
            <person name="Tapia R."/>
            <person name="Gilna P."/>
            <person name="Schmutz J."/>
            <person name="Larimer F."/>
            <person name="Land M."/>
            <person name="Hauser L."/>
            <person name="Kyrpides N."/>
            <person name="Mikhailova N."/>
            <person name="Oremland R.S."/>
            <person name="Hoeft S.E."/>
            <person name="Switzer-Blum J."/>
            <person name="Kulp T."/>
            <person name="King G."/>
            <person name="Tabita R."/>
            <person name="Witte B."/>
            <person name="Santini J.M."/>
            <person name="Basu P."/>
            <person name="Hollibaugh J.T."/>
            <person name="Xie G."/>
            <person name="Stolz J.F."/>
            <person name="Richardson P."/>
        </authorList>
    </citation>
    <scope>NUCLEOTIDE SEQUENCE [LARGE SCALE GENOMIC DNA]</scope>
    <source>
        <strain evidence="3">ATCC BAA-1101 / DSM 17681 / MLHE-1</strain>
    </source>
</reference>
<keyword evidence="1" id="KW-1133">Transmembrane helix</keyword>
<keyword evidence="3" id="KW-1185">Reference proteome</keyword>
<dbReference type="RefSeq" id="WP_011628608.1">
    <property type="nucleotide sequence ID" value="NC_008340.1"/>
</dbReference>
<dbReference type="PROSITE" id="PS00409">
    <property type="entry name" value="PROKAR_NTER_METHYL"/>
    <property type="match status" value="1"/>
</dbReference>
<name>Q0AAC4_ALKEH</name>
<dbReference type="InterPro" id="IPR045584">
    <property type="entry name" value="Pilin-like"/>
</dbReference>
<dbReference type="SUPFAM" id="SSF54523">
    <property type="entry name" value="Pili subunits"/>
    <property type="match status" value="1"/>
</dbReference>
<dbReference type="InterPro" id="IPR012902">
    <property type="entry name" value="N_methyl_site"/>
</dbReference>
<gene>
    <name evidence="2" type="ordered locus">Mlg_0859</name>
</gene>
<dbReference type="AlphaFoldDB" id="Q0AAC4"/>
<protein>
    <submittedName>
        <fullName evidence="2">Prepilin-type cleavage/methylation-like protein</fullName>
    </submittedName>
</protein>
<evidence type="ECO:0000313" key="3">
    <source>
        <dbReference type="Proteomes" id="UP000001962"/>
    </source>
</evidence>
<dbReference type="NCBIfam" id="TIGR02532">
    <property type="entry name" value="IV_pilin_GFxxxE"/>
    <property type="match status" value="1"/>
</dbReference>
<dbReference type="HOGENOM" id="CLU_1297637_0_0_6"/>
<organism evidence="2 3">
    <name type="scientific">Alkalilimnicola ehrlichii (strain ATCC BAA-1101 / DSM 17681 / MLHE-1)</name>
    <dbReference type="NCBI Taxonomy" id="187272"/>
    <lineage>
        <taxon>Bacteria</taxon>
        <taxon>Pseudomonadati</taxon>
        <taxon>Pseudomonadota</taxon>
        <taxon>Gammaproteobacteria</taxon>
        <taxon>Chromatiales</taxon>
        <taxon>Ectothiorhodospiraceae</taxon>
        <taxon>Alkalilimnicola</taxon>
    </lineage>
</organism>
<accession>Q0AAC4</accession>
<evidence type="ECO:0000313" key="2">
    <source>
        <dbReference type="EMBL" id="ABI56213.1"/>
    </source>
</evidence>
<dbReference type="Proteomes" id="UP000001962">
    <property type="component" value="Chromosome"/>
</dbReference>
<dbReference type="KEGG" id="aeh:Mlg_0859"/>
<dbReference type="OrthoDB" id="5296662at2"/>
<dbReference type="Pfam" id="PF07963">
    <property type="entry name" value="N_methyl"/>
    <property type="match status" value="1"/>
</dbReference>